<dbReference type="STRING" id="356660.SAMN05444336_101372"/>
<keyword evidence="3" id="KW-1185">Reference proteome</keyword>
<keyword evidence="1" id="KW-0472">Membrane</keyword>
<sequence>MSGGAAGPGAAFRRAAEVLVLLLGALAALMAQLAPLAPLPDAPMPDLFWCVLSFFALRRPEATPMLLVFALTLTRDALLGGPLGAGALSLLLGTEMLRLRARATPAPRSLLGDWAAAALVYAAAVGLQWLMMALTFAQPPSPMALAPHVATTALAIPLIAGFLRYVLRLGASPRESEA</sequence>
<name>A0A1H2RIA1_9RHOB</name>
<dbReference type="RefSeq" id="WP_092679427.1">
    <property type="nucleotide sequence ID" value="NZ_FNMZ01000001.1"/>
</dbReference>
<evidence type="ECO:0000313" key="2">
    <source>
        <dbReference type="EMBL" id="SDW19186.1"/>
    </source>
</evidence>
<keyword evidence="1" id="KW-0812">Transmembrane</keyword>
<dbReference type="OrthoDB" id="7629477at2"/>
<evidence type="ECO:0000313" key="3">
    <source>
        <dbReference type="Proteomes" id="UP000199118"/>
    </source>
</evidence>
<keyword evidence="1" id="KW-1133">Transmembrane helix</keyword>
<feature type="transmembrane region" description="Helical" evidence="1">
    <location>
        <begin position="114"/>
        <end position="137"/>
    </location>
</feature>
<evidence type="ECO:0000256" key="1">
    <source>
        <dbReference type="SAM" id="Phobius"/>
    </source>
</evidence>
<feature type="transmembrane region" description="Helical" evidence="1">
    <location>
        <begin position="149"/>
        <end position="167"/>
    </location>
</feature>
<gene>
    <name evidence="2" type="ORF">SAMN05444336_101372</name>
</gene>
<feature type="transmembrane region" description="Helical" evidence="1">
    <location>
        <begin position="65"/>
        <end position="93"/>
    </location>
</feature>
<proteinExistence type="predicted"/>
<reference evidence="2 3" key="1">
    <citation type="submission" date="2016-10" db="EMBL/GenBank/DDBJ databases">
        <authorList>
            <person name="de Groot N.N."/>
        </authorList>
    </citation>
    <scope>NUCLEOTIDE SEQUENCE [LARGE SCALE GENOMIC DNA]</scope>
    <source>
        <strain evidence="2 3">DSM 17890</strain>
    </source>
</reference>
<dbReference type="EMBL" id="FNMZ01000001">
    <property type="protein sequence ID" value="SDW19186.1"/>
    <property type="molecule type" value="Genomic_DNA"/>
</dbReference>
<dbReference type="AlphaFoldDB" id="A0A1H2RIA1"/>
<organism evidence="2 3">
    <name type="scientific">Albimonas donghaensis</name>
    <dbReference type="NCBI Taxonomy" id="356660"/>
    <lineage>
        <taxon>Bacteria</taxon>
        <taxon>Pseudomonadati</taxon>
        <taxon>Pseudomonadota</taxon>
        <taxon>Alphaproteobacteria</taxon>
        <taxon>Rhodobacterales</taxon>
        <taxon>Paracoccaceae</taxon>
        <taxon>Albimonas</taxon>
    </lineage>
</organism>
<dbReference type="Proteomes" id="UP000199118">
    <property type="component" value="Unassembled WGS sequence"/>
</dbReference>
<accession>A0A1H2RIA1</accession>
<protein>
    <submittedName>
        <fullName evidence="2">Rod shape-determining protein MreD</fullName>
    </submittedName>
</protein>